<dbReference type="EMBL" id="KZ819291">
    <property type="protein sequence ID" value="PWN98564.1"/>
    <property type="molecule type" value="Genomic_DNA"/>
</dbReference>
<accession>A0A316ZC05</accession>
<dbReference type="AlphaFoldDB" id="A0A316ZC05"/>
<organism evidence="2 3">
    <name type="scientific">Tilletiopsis washingtonensis</name>
    <dbReference type="NCBI Taxonomy" id="58919"/>
    <lineage>
        <taxon>Eukaryota</taxon>
        <taxon>Fungi</taxon>
        <taxon>Dikarya</taxon>
        <taxon>Basidiomycota</taxon>
        <taxon>Ustilaginomycotina</taxon>
        <taxon>Exobasidiomycetes</taxon>
        <taxon>Entylomatales</taxon>
        <taxon>Entylomatales incertae sedis</taxon>
        <taxon>Tilletiopsis</taxon>
    </lineage>
</organism>
<dbReference type="RefSeq" id="XP_025598843.1">
    <property type="nucleotide sequence ID" value="XM_025744102.1"/>
</dbReference>
<feature type="signal peptide" evidence="1">
    <location>
        <begin position="1"/>
        <end position="21"/>
    </location>
</feature>
<protein>
    <submittedName>
        <fullName evidence="2">Uncharacterized protein</fullName>
    </submittedName>
</protein>
<dbReference type="Proteomes" id="UP000245946">
    <property type="component" value="Unassembled WGS sequence"/>
</dbReference>
<keyword evidence="3" id="KW-1185">Reference proteome</keyword>
<reference evidence="2 3" key="1">
    <citation type="journal article" date="2018" name="Mol. Biol. Evol.">
        <title>Broad Genomic Sampling Reveals a Smut Pathogenic Ancestry of the Fungal Clade Ustilaginomycotina.</title>
        <authorList>
            <person name="Kijpornyongpan T."/>
            <person name="Mondo S.J."/>
            <person name="Barry K."/>
            <person name="Sandor L."/>
            <person name="Lee J."/>
            <person name="Lipzen A."/>
            <person name="Pangilinan J."/>
            <person name="LaButti K."/>
            <person name="Hainaut M."/>
            <person name="Henrissat B."/>
            <person name="Grigoriev I.V."/>
            <person name="Spatafora J.W."/>
            <person name="Aime M.C."/>
        </authorList>
    </citation>
    <scope>NUCLEOTIDE SEQUENCE [LARGE SCALE GENOMIC DNA]</scope>
    <source>
        <strain evidence="2 3">MCA 4186</strain>
    </source>
</reference>
<feature type="chain" id="PRO_5016251749" evidence="1">
    <location>
        <begin position="22"/>
        <end position="169"/>
    </location>
</feature>
<proteinExistence type="predicted"/>
<name>A0A316ZC05_9BASI</name>
<evidence type="ECO:0000313" key="3">
    <source>
        <dbReference type="Proteomes" id="UP000245946"/>
    </source>
</evidence>
<gene>
    <name evidence="2" type="ORF">FA09DRAFT_338417</name>
</gene>
<sequence length="169" mass="16174">MRASSSLLLAALVVVAGSASAQNSDTAPFGPLTTNNGQSACVQFGDCTAGGNPATTQTFASAITSPASSQAVAAPTNALQSSNAISLLAASGASAAFASRSLEDVSVNRGSTSKYTGTIQVAGQAPSSVAPTGTSRPDAAAASLGDVSHVWSTALAVAAAAAAGAVFVL</sequence>
<keyword evidence="1" id="KW-0732">Signal</keyword>
<evidence type="ECO:0000256" key="1">
    <source>
        <dbReference type="SAM" id="SignalP"/>
    </source>
</evidence>
<dbReference type="OrthoDB" id="2556658at2759"/>
<dbReference type="GeneID" id="37271646"/>
<evidence type="ECO:0000313" key="2">
    <source>
        <dbReference type="EMBL" id="PWN98564.1"/>
    </source>
</evidence>